<proteinExistence type="predicted"/>
<organism evidence="1 2">
    <name type="scientific">Danaus chrysippus</name>
    <name type="common">African queen</name>
    <dbReference type="NCBI Taxonomy" id="151541"/>
    <lineage>
        <taxon>Eukaryota</taxon>
        <taxon>Metazoa</taxon>
        <taxon>Ecdysozoa</taxon>
        <taxon>Arthropoda</taxon>
        <taxon>Hexapoda</taxon>
        <taxon>Insecta</taxon>
        <taxon>Pterygota</taxon>
        <taxon>Neoptera</taxon>
        <taxon>Endopterygota</taxon>
        <taxon>Lepidoptera</taxon>
        <taxon>Glossata</taxon>
        <taxon>Ditrysia</taxon>
        <taxon>Papilionoidea</taxon>
        <taxon>Nymphalidae</taxon>
        <taxon>Danainae</taxon>
        <taxon>Danaini</taxon>
        <taxon>Danaina</taxon>
        <taxon>Danaus</taxon>
        <taxon>Anosia</taxon>
    </lineage>
</organism>
<reference evidence="1" key="1">
    <citation type="submission" date="2021-09" db="EMBL/GenBank/DDBJ databases">
        <authorList>
            <person name="Martin H S."/>
        </authorList>
    </citation>
    <scope>NUCLEOTIDE SEQUENCE</scope>
</reference>
<dbReference type="EMBL" id="CAKASE010000047">
    <property type="protein sequence ID" value="CAG9561934.1"/>
    <property type="molecule type" value="Genomic_DNA"/>
</dbReference>
<sequence>MPGTMVDGWVAGSGWKQVSTCFQDRDRVRPIAVVLQPAARLTLTFSGSHLLMGKEAIEVQMPSNSVFRKQIWEYIL</sequence>
<comment type="caution">
    <text evidence="1">The sequence shown here is derived from an EMBL/GenBank/DDBJ whole genome shotgun (WGS) entry which is preliminary data.</text>
</comment>
<name>A0A8J2QFN8_9NEOP</name>
<evidence type="ECO:0000313" key="2">
    <source>
        <dbReference type="Proteomes" id="UP000789524"/>
    </source>
</evidence>
<dbReference type="AlphaFoldDB" id="A0A8J2QFN8"/>
<protein>
    <submittedName>
        <fullName evidence="1">(African queen) hypothetical protein</fullName>
    </submittedName>
</protein>
<dbReference type="Proteomes" id="UP000789524">
    <property type="component" value="Unassembled WGS sequence"/>
</dbReference>
<gene>
    <name evidence="1" type="ORF">DCHRY22_LOCUS3361</name>
</gene>
<accession>A0A8J2QFN8</accession>
<evidence type="ECO:0000313" key="1">
    <source>
        <dbReference type="EMBL" id="CAG9561934.1"/>
    </source>
</evidence>
<keyword evidence="2" id="KW-1185">Reference proteome</keyword>